<keyword evidence="4" id="KW-0378">Hydrolase</keyword>
<dbReference type="InterPro" id="IPR001405">
    <property type="entry name" value="UPF0758"/>
</dbReference>
<reference evidence="9 10" key="1">
    <citation type="journal article" date="2019" name="Int. J. Syst. Evol. Microbiol.">
        <title>The Global Catalogue of Microorganisms (GCM) 10K type strain sequencing project: providing services to taxonomists for standard genome sequencing and annotation.</title>
        <authorList>
            <consortium name="The Broad Institute Genomics Platform"/>
            <consortium name="The Broad Institute Genome Sequencing Center for Infectious Disease"/>
            <person name="Wu L."/>
            <person name="Ma J."/>
        </authorList>
    </citation>
    <scope>NUCLEOTIDE SEQUENCE [LARGE SCALE GENOMIC DNA]</scope>
    <source>
        <strain evidence="9 10">JCM 1405</strain>
    </source>
</reference>
<dbReference type="InterPro" id="IPR020891">
    <property type="entry name" value="UPF0758_CS"/>
</dbReference>
<dbReference type="InterPro" id="IPR037518">
    <property type="entry name" value="MPN"/>
</dbReference>
<gene>
    <name evidence="9" type="primary">radC</name>
    <name evidence="9" type="ORF">GCM10008905_05600</name>
</gene>
<evidence type="ECO:0000256" key="5">
    <source>
        <dbReference type="ARBA" id="ARBA00022833"/>
    </source>
</evidence>
<dbReference type="EMBL" id="BAAACF010000001">
    <property type="protein sequence ID" value="GAA0718589.1"/>
    <property type="molecule type" value="Genomic_DNA"/>
</dbReference>
<dbReference type="CDD" id="cd08071">
    <property type="entry name" value="MPN_DUF2466"/>
    <property type="match status" value="1"/>
</dbReference>
<keyword evidence="5" id="KW-0862">Zinc</keyword>
<organism evidence="9 10">
    <name type="scientific">Clostridium malenominatum</name>
    <dbReference type="NCBI Taxonomy" id="1539"/>
    <lineage>
        <taxon>Bacteria</taxon>
        <taxon>Bacillati</taxon>
        <taxon>Bacillota</taxon>
        <taxon>Clostridia</taxon>
        <taxon>Eubacteriales</taxon>
        <taxon>Clostridiaceae</taxon>
        <taxon>Clostridium</taxon>
    </lineage>
</organism>
<dbReference type="Pfam" id="PF04002">
    <property type="entry name" value="RadC"/>
    <property type="match status" value="1"/>
</dbReference>
<keyword evidence="10" id="KW-1185">Reference proteome</keyword>
<dbReference type="NCBIfam" id="TIGR00608">
    <property type="entry name" value="radc"/>
    <property type="match status" value="1"/>
</dbReference>
<dbReference type="PROSITE" id="PS01302">
    <property type="entry name" value="UPF0758"/>
    <property type="match status" value="1"/>
</dbReference>
<proteinExistence type="inferred from homology"/>
<feature type="domain" description="MPN" evidence="8">
    <location>
        <begin position="106"/>
        <end position="228"/>
    </location>
</feature>
<keyword evidence="6" id="KW-0482">Metalloprotease</keyword>
<evidence type="ECO:0000313" key="9">
    <source>
        <dbReference type="EMBL" id="GAA0718589.1"/>
    </source>
</evidence>
<name>A0ABN1IPB2_9CLOT</name>
<sequence>MKENLKLKDLPKNERPRERLLRYGSKSLSNIELLAILLRTGSKSENILNLCGRIIEISGGLNGVLELSREELMQINGVGEAKVCQLLALSELFKRFKSFKSGDSYKITKPNDAAYLVMEEMRYLKQEYIKLIMLNTKNAVIKIKDIFIGSLNSSILHPREIFSEAIKNNSSSIIICHNHPSGDPLPSNEDINITKRIKECGKIIGIDLLDHIIIGDGVYISLKEKDMM</sequence>
<accession>A0ABN1IPB2</accession>
<evidence type="ECO:0000256" key="6">
    <source>
        <dbReference type="ARBA" id="ARBA00023049"/>
    </source>
</evidence>
<dbReference type="Proteomes" id="UP001500339">
    <property type="component" value="Unassembled WGS sequence"/>
</dbReference>
<evidence type="ECO:0000256" key="7">
    <source>
        <dbReference type="RuleBase" id="RU003797"/>
    </source>
</evidence>
<evidence type="ECO:0000256" key="2">
    <source>
        <dbReference type="ARBA" id="ARBA00022670"/>
    </source>
</evidence>
<dbReference type="PANTHER" id="PTHR30471">
    <property type="entry name" value="DNA REPAIR PROTEIN RADC"/>
    <property type="match status" value="1"/>
</dbReference>
<dbReference type="Gene3D" id="3.40.140.10">
    <property type="entry name" value="Cytidine Deaminase, domain 2"/>
    <property type="match status" value="1"/>
</dbReference>
<evidence type="ECO:0000259" key="8">
    <source>
        <dbReference type="PROSITE" id="PS50249"/>
    </source>
</evidence>
<dbReference type="InterPro" id="IPR046778">
    <property type="entry name" value="UPF0758_N"/>
</dbReference>
<dbReference type="NCBIfam" id="NF000642">
    <property type="entry name" value="PRK00024.1"/>
    <property type="match status" value="1"/>
</dbReference>
<dbReference type="Pfam" id="PF20582">
    <property type="entry name" value="UPF0758_N"/>
    <property type="match status" value="1"/>
</dbReference>
<comment type="caution">
    <text evidence="9">The sequence shown here is derived from an EMBL/GenBank/DDBJ whole genome shotgun (WGS) entry which is preliminary data.</text>
</comment>
<protein>
    <submittedName>
        <fullName evidence="9">DNA repair protein RadC</fullName>
    </submittedName>
</protein>
<dbReference type="RefSeq" id="WP_343766364.1">
    <property type="nucleotide sequence ID" value="NZ_BAAACF010000001.1"/>
</dbReference>
<dbReference type="PANTHER" id="PTHR30471:SF3">
    <property type="entry name" value="UPF0758 PROTEIN YEES-RELATED"/>
    <property type="match status" value="1"/>
</dbReference>
<comment type="similarity">
    <text evidence="1 7">Belongs to the UPF0758 family.</text>
</comment>
<dbReference type="SUPFAM" id="SSF102712">
    <property type="entry name" value="JAB1/MPN domain"/>
    <property type="match status" value="1"/>
</dbReference>
<evidence type="ECO:0000256" key="3">
    <source>
        <dbReference type="ARBA" id="ARBA00022723"/>
    </source>
</evidence>
<keyword evidence="3" id="KW-0479">Metal-binding</keyword>
<evidence type="ECO:0000256" key="4">
    <source>
        <dbReference type="ARBA" id="ARBA00022801"/>
    </source>
</evidence>
<evidence type="ECO:0000256" key="1">
    <source>
        <dbReference type="ARBA" id="ARBA00010243"/>
    </source>
</evidence>
<evidence type="ECO:0000313" key="10">
    <source>
        <dbReference type="Proteomes" id="UP001500339"/>
    </source>
</evidence>
<dbReference type="InterPro" id="IPR025657">
    <property type="entry name" value="RadC_JAB"/>
</dbReference>
<dbReference type="PROSITE" id="PS50249">
    <property type="entry name" value="MPN"/>
    <property type="match status" value="1"/>
</dbReference>
<keyword evidence="2" id="KW-0645">Protease</keyword>